<reference evidence="2 3" key="1">
    <citation type="journal article" date="2023" name="Plants (Basel)">
        <title>Bridging the Gap: Combining Genomics and Transcriptomics Approaches to Understand Stylosanthes scabra, an Orphan Legume from the Brazilian Caatinga.</title>
        <authorList>
            <person name="Ferreira-Neto J.R.C."/>
            <person name="da Silva M.D."/>
            <person name="Binneck E."/>
            <person name="de Melo N.F."/>
            <person name="da Silva R.H."/>
            <person name="de Melo A.L.T.M."/>
            <person name="Pandolfi V."/>
            <person name="Bustamante F.O."/>
            <person name="Brasileiro-Vidal A.C."/>
            <person name="Benko-Iseppon A.M."/>
        </authorList>
    </citation>
    <scope>NUCLEOTIDE SEQUENCE [LARGE SCALE GENOMIC DNA]</scope>
    <source>
        <tissue evidence="2">Leaves</tissue>
    </source>
</reference>
<feature type="compositionally biased region" description="Basic and acidic residues" evidence="1">
    <location>
        <begin position="8"/>
        <end position="23"/>
    </location>
</feature>
<comment type="caution">
    <text evidence="2">The sequence shown here is derived from an EMBL/GenBank/DDBJ whole genome shotgun (WGS) entry which is preliminary data.</text>
</comment>
<dbReference type="Proteomes" id="UP001341840">
    <property type="component" value="Unassembled WGS sequence"/>
</dbReference>
<feature type="region of interest" description="Disordered" evidence="1">
    <location>
        <begin position="1"/>
        <end position="87"/>
    </location>
</feature>
<proteinExistence type="predicted"/>
<name>A0ABU6RU49_9FABA</name>
<evidence type="ECO:0000313" key="3">
    <source>
        <dbReference type="Proteomes" id="UP001341840"/>
    </source>
</evidence>
<keyword evidence="3" id="KW-1185">Reference proteome</keyword>
<dbReference type="EMBL" id="JASCZI010031925">
    <property type="protein sequence ID" value="MED6127657.1"/>
    <property type="molecule type" value="Genomic_DNA"/>
</dbReference>
<organism evidence="2 3">
    <name type="scientific">Stylosanthes scabra</name>
    <dbReference type="NCBI Taxonomy" id="79078"/>
    <lineage>
        <taxon>Eukaryota</taxon>
        <taxon>Viridiplantae</taxon>
        <taxon>Streptophyta</taxon>
        <taxon>Embryophyta</taxon>
        <taxon>Tracheophyta</taxon>
        <taxon>Spermatophyta</taxon>
        <taxon>Magnoliopsida</taxon>
        <taxon>eudicotyledons</taxon>
        <taxon>Gunneridae</taxon>
        <taxon>Pentapetalae</taxon>
        <taxon>rosids</taxon>
        <taxon>fabids</taxon>
        <taxon>Fabales</taxon>
        <taxon>Fabaceae</taxon>
        <taxon>Papilionoideae</taxon>
        <taxon>50 kb inversion clade</taxon>
        <taxon>dalbergioids sensu lato</taxon>
        <taxon>Dalbergieae</taxon>
        <taxon>Pterocarpus clade</taxon>
        <taxon>Stylosanthes</taxon>
    </lineage>
</organism>
<evidence type="ECO:0000256" key="1">
    <source>
        <dbReference type="SAM" id="MobiDB-lite"/>
    </source>
</evidence>
<sequence length="117" mass="13623">MANQEQEGVAHTDHSGDEQRREINNLNVNKRSWTSRGVQNIRPHPHTTNPGGRRIPSTIDKRWSGKTSHNTEQRQSPSSRPFRGIGSEEFRITQQLRHRMQSIQHGVRELRKENLEL</sequence>
<feature type="compositionally biased region" description="Polar residues" evidence="1">
    <location>
        <begin position="24"/>
        <end position="38"/>
    </location>
</feature>
<gene>
    <name evidence="2" type="ORF">PIB30_090059</name>
</gene>
<accession>A0ABU6RU49</accession>
<feature type="compositionally biased region" description="Polar residues" evidence="1">
    <location>
        <begin position="65"/>
        <end position="79"/>
    </location>
</feature>
<evidence type="ECO:0000313" key="2">
    <source>
        <dbReference type="EMBL" id="MED6127657.1"/>
    </source>
</evidence>
<protein>
    <submittedName>
        <fullName evidence="2">Uncharacterized protein</fullName>
    </submittedName>
</protein>